<accession>A0ACB8TSV4</accession>
<comment type="caution">
    <text evidence="1">The sequence shown here is derived from an EMBL/GenBank/DDBJ whole genome shotgun (WGS) entry which is preliminary data.</text>
</comment>
<proteinExistence type="predicted"/>
<keyword evidence="2" id="KW-1185">Reference proteome</keyword>
<evidence type="ECO:0000313" key="1">
    <source>
        <dbReference type="EMBL" id="KAI0085138.1"/>
    </source>
</evidence>
<name>A0ACB8TSV4_9APHY</name>
<gene>
    <name evidence="1" type="ORF">BDY19DRAFT_457969</name>
</gene>
<dbReference type="Proteomes" id="UP001055072">
    <property type="component" value="Unassembled WGS sequence"/>
</dbReference>
<dbReference type="EMBL" id="MU274934">
    <property type="protein sequence ID" value="KAI0085138.1"/>
    <property type="molecule type" value="Genomic_DNA"/>
</dbReference>
<reference evidence="1" key="1">
    <citation type="journal article" date="2021" name="Environ. Microbiol.">
        <title>Gene family expansions and transcriptome signatures uncover fungal adaptations to wood decay.</title>
        <authorList>
            <person name="Hage H."/>
            <person name="Miyauchi S."/>
            <person name="Viragh M."/>
            <person name="Drula E."/>
            <person name="Min B."/>
            <person name="Chaduli D."/>
            <person name="Navarro D."/>
            <person name="Favel A."/>
            <person name="Norest M."/>
            <person name="Lesage-Meessen L."/>
            <person name="Balint B."/>
            <person name="Merenyi Z."/>
            <person name="de Eugenio L."/>
            <person name="Morin E."/>
            <person name="Martinez A.T."/>
            <person name="Baldrian P."/>
            <person name="Stursova M."/>
            <person name="Martinez M.J."/>
            <person name="Novotny C."/>
            <person name="Magnuson J.K."/>
            <person name="Spatafora J.W."/>
            <person name="Maurice S."/>
            <person name="Pangilinan J."/>
            <person name="Andreopoulos W."/>
            <person name="LaButti K."/>
            <person name="Hundley H."/>
            <person name="Na H."/>
            <person name="Kuo A."/>
            <person name="Barry K."/>
            <person name="Lipzen A."/>
            <person name="Henrissat B."/>
            <person name="Riley R."/>
            <person name="Ahrendt S."/>
            <person name="Nagy L.G."/>
            <person name="Grigoriev I.V."/>
            <person name="Martin F."/>
            <person name="Rosso M.N."/>
        </authorList>
    </citation>
    <scope>NUCLEOTIDE SEQUENCE</scope>
    <source>
        <strain evidence="1">CBS 384.51</strain>
    </source>
</reference>
<evidence type="ECO:0000313" key="2">
    <source>
        <dbReference type="Proteomes" id="UP001055072"/>
    </source>
</evidence>
<sequence>MPKRTHPLDIADPPSYQPDKRASSLSLLAIFVLFNLWYISSLLLTPSSFRNVISVPLHAQETLEKCRALHIKPGVPEDFHNRVKSDRYEEGTTKTVIIRNATVWTGGVKGLEVVKGDVLLEGGIIKSVGVDIDEDELAKLEGSKDMKVINGNGRWLTPGIIDVHSHLGVGSSPELHGASDGNSFKGPILPWLRSLDGINTHDDGYANAVAGGLTTALILPGSANAIGGQGFVIKPRPTKERSPTSFLLEPPFNLNSSYEGQVPSRWRHIKHACGENPSSAYQNTRMDTAWAFRQAYDTARKIKDSQDEYCEKALAGDWDGVAGKEFPESLQWEALVDVLRGRVKVQTHCYEAIDIDNFVRLSNEFQFPVAAFHHAHEAWLVPDVLKRAYEHPPAIAMFAAFARYKREGYRHSEFAPRILADNDIDVVMKSDHNAIVSRYLIHEAAQAHYWGLDENIALASVTTTSAKVLGLEHRIGYVKVGYDADVVLWDSHPLALGATPVQVFIDGIPQIANPHTVFKPAALQSAPETPNYDKEAEEAIRYEGLPPLLPLGLNTTSTVVFANISSIFSRDRTGNVVEKFVASSTEGRATVVVQDGQIVCEQLASSSSCDHFLPSLPLEYRIINLKGGTLQPGLVSAGSSIGLSHISLDDSTSDGQVYNPLVGPIPSIAGGDGYLARAVDGLQFASRDALLAYRAGVTTAVTSPQHASFVGGLSTAFALGALYGLEVGAVVRNVVALHVTLAHGDVPGISTEIAALRKYVLHPPSGDAERLVGRLRKGEIPLVVGTNNADIIATIVNLKEELEAEIGNKIKVTIVGGAEAHILAQELARADVGVLLTPPRPYPYTWDHRRVLAGLPLTNESAIAHLVRAGVTVGLGPQGIQGSPLLSSWAVRNARFDAGWALLDSPDLLSRSDAYALVSSNVEKLFGLRTDPYQSDLVASEEGDLLSFEGKVRAVISSRRKKVDIFE</sequence>
<protein>
    <submittedName>
        <fullName evidence="1">Uncharacterized protein</fullName>
    </submittedName>
</protein>
<organism evidence="1 2">
    <name type="scientific">Irpex rosettiformis</name>
    <dbReference type="NCBI Taxonomy" id="378272"/>
    <lineage>
        <taxon>Eukaryota</taxon>
        <taxon>Fungi</taxon>
        <taxon>Dikarya</taxon>
        <taxon>Basidiomycota</taxon>
        <taxon>Agaricomycotina</taxon>
        <taxon>Agaricomycetes</taxon>
        <taxon>Polyporales</taxon>
        <taxon>Irpicaceae</taxon>
        <taxon>Irpex</taxon>
    </lineage>
</organism>